<organism evidence="2 3">
    <name type="scientific">Thalassiosira pseudonana</name>
    <name type="common">Marine diatom</name>
    <name type="synonym">Cyclotella nana</name>
    <dbReference type="NCBI Taxonomy" id="35128"/>
    <lineage>
        <taxon>Eukaryota</taxon>
        <taxon>Sar</taxon>
        <taxon>Stramenopiles</taxon>
        <taxon>Ochrophyta</taxon>
        <taxon>Bacillariophyta</taxon>
        <taxon>Coscinodiscophyceae</taxon>
        <taxon>Thalassiosirophycidae</taxon>
        <taxon>Thalassiosirales</taxon>
        <taxon>Thalassiosiraceae</taxon>
        <taxon>Thalassiosira</taxon>
    </lineage>
</organism>
<name>B8CGP8_THAPS</name>
<reference evidence="2 3" key="1">
    <citation type="journal article" date="2004" name="Science">
        <title>The genome of the diatom Thalassiosira pseudonana: ecology, evolution, and metabolism.</title>
        <authorList>
            <person name="Armbrust E.V."/>
            <person name="Berges J.A."/>
            <person name="Bowler C."/>
            <person name="Green B.R."/>
            <person name="Martinez D."/>
            <person name="Putnam N.H."/>
            <person name="Zhou S."/>
            <person name="Allen A.E."/>
            <person name="Apt K.E."/>
            <person name="Bechner M."/>
            <person name="Brzezinski M.A."/>
            <person name="Chaal B.K."/>
            <person name="Chiovitti A."/>
            <person name="Davis A.K."/>
            <person name="Demarest M.S."/>
            <person name="Detter J.C."/>
            <person name="Glavina T."/>
            <person name="Goodstein D."/>
            <person name="Hadi M.Z."/>
            <person name="Hellsten U."/>
            <person name="Hildebrand M."/>
            <person name="Jenkins B.D."/>
            <person name="Jurka J."/>
            <person name="Kapitonov V.V."/>
            <person name="Kroger N."/>
            <person name="Lau W.W."/>
            <person name="Lane T.W."/>
            <person name="Larimer F.W."/>
            <person name="Lippmeier J.C."/>
            <person name="Lucas S."/>
            <person name="Medina M."/>
            <person name="Montsant A."/>
            <person name="Obornik M."/>
            <person name="Parker M.S."/>
            <person name="Palenik B."/>
            <person name="Pazour G.J."/>
            <person name="Richardson P.M."/>
            <person name="Rynearson T.A."/>
            <person name="Saito M.A."/>
            <person name="Schwartz D.C."/>
            <person name="Thamatrakoln K."/>
            <person name="Valentin K."/>
            <person name="Vardi A."/>
            <person name="Wilkerson F.P."/>
            <person name="Rokhsar D.S."/>
        </authorList>
    </citation>
    <scope>NUCLEOTIDE SEQUENCE [LARGE SCALE GENOMIC DNA]</scope>
    <source>
        <strain evidence="2 3">CCMP1335</strain>
    </source>
</reference>
<feature type="region of interest" description="Disordered" evidence="1">
    <location>
        <begin position="309"/>
        <end position="344"/>
    </location>
</feature>
<feature type="compositionally biased region" description="Low complexity" evidence="1">
    <location>
        <begin position="332"/>
        <end position="341"/>
    </location>
</feature>
<feature type="region of interest" description="Disordered" evidence="1">
    <location>
        <begin position="382"/>
        <end position="401"/>
    </location>
</feature>
<dbReference type="RefSeq" id="XP_002295295.1">
    <property type="nucleotide sequence ID" value="XM_002295259.1"/>
</dbReference>
<gene>
    <name evidence="2" type="ORF">THAPSDRAFT_12183</name>
</gene>
<dbReference type="KEGG" id="tps:THAPSDRAFT_12183"/>
<dbReference type="Proteomes" id="UP000001449">
    <property type="component" value="Chromosome 24"/>
</dbReference>
<feature type="region of interest" description="Disordered" evidence="1">
    <location>
        <begin position="163"/>
        <end position="184"/>
    </location>
</feature>
<dbReference type="HOGENOM" id="CLU_663078_0_0_1"/>
<evidence type="ECO:0000313" key="2">
    <source>
        <dbReference type="EMBL" id="EED87361.1"/>
    </source>
</evidence>
<feature type="region of interest" description="Disordered" evidence="1">
    <location>
        <begin position="106"/>
        <end position="127"/>
    </location>
</feature>
<evidence type="ECO:0000313" key="3">
    <source>
        <dbReference type="Proteomes" id="UP000001449"/>
    </source>
</evidence>
<protein>
    <submittedName>
        <fullName evidence="2">Uncharacterized protein</fullName>
    </submittedName>
</protein>
<dbReference type="GeneID" id="7452020"/>
<proteinExistence type="predicted"/>
<feature type="compositionally biased region" description="Pro residues" evidence="1">
    <location>
        <begin position="310"/>
        <end position="331"/>
    </location>
</feature>
<dbReference type="PaxDb" id="35128-Thaps12183"/>
<sequence length="415" mass="43964">MFICATTSESELFAAPWCDISLRQIQSSSKDECTCAPTQYNFKLSLSNSNCDTVSEWSDRVGIEGALCFFGTGGVATAADDDAAAVNNGGLFDEEEQDELEGEIQESSSSGEMVQGGASGISTTGGERVRRMLARREGRGSGGRWVISDLEVDRILERMDVSSHREHAADRGSTTRRIQENASTSPSPIYLTSILFLELDNSPNLNILNTDTTYLTTNLPADSIVSYSSISTKLDPSKSLQDQLEYVVGGVMVVMFGVDEEGSVVQNTVAWGYNVEKCGDGGVVEKGDVIGWIEIDDYNPAQEVFCTAMPLPPPTTTLSPTTPPPTTPPPTSSSSKSASKSGKVANGAFTKSAKPHVIFSKSSKATTTVVGSSKAYKVMGVGKTGKSEDDMPISGGVEVGSKSGKATAVFKSKND</sequence>
<accession>B8CGP8</accession>
<dbReference type="InParanoid" id="B8CGP8"/>
<evidence type="ECO:0000256" key="1">
    <source>
        <dbReference type="SAM" id="MobiDB-lite"/>
    </source>
</evidence>
<dbReference type="EMBL" id="CM000655">
    <property type="protein sequence ID" value="EED87361.1"/>
    <property type="molecule type" value="Genomic_DNA"/>
</dbReference>
<keyword evidence="3" id="KW-1185">Reference proteome</keyword>
<reference evidence="2 3" key="2">
    <citation type="journal article" date="2008" name="Nature">
        <title>The Phaeodactylum genome reveals the evolutionary history of diatom genomes.</title>
        <authorList>
            <person name="Bowler C."/>
            <person name="Allen A.E."/>
            <person name="Badger J.H."/>
            <person name="Grimwood J."/>
            <person name="Jabbari K."/>
            <person name="Kuo A."/>
            <person name="Maheswari U."/>
            <person name="Martens C."/>
            <person name="Maumus F."/>
            <person name="Otillar R.P."/>
            <person name="Rayko E."/>
            <person name="Salamov A."/>
            <person name="Vandepoele K."/>
            <person name="Beszteri B."/>
            <person name="Gruber A."/>
            <person name="Heijde M."/>
            <person name="Katinka M."/>
            <person name="Mock T."/>
            <person name="Valentin K."/>
            <person name="Verret F."/>
            <person name="Berges J.A."/>
            <person name="Brownlee C."/>
            <person name="Cadoret J.P."/>
            <person name="Chiovitti A."/>
            <person name="Choi C.J."/>
            <person name="Coesel S."/>
            <person name="De Martino A."/>
            <person name="Detter J.C."/>
            <person name="Durkin C."/>
            <person name="Falciatore A."/>
            <person name="Fournet J."/>
            <person name="Haruta M."/>
            <person name="Huysman M.J."/>
            <person name="Jenkins B.D."/>
            <person name="Jiroutova K."/>
            <person name="Jorgensen R.E."/>
            <person name="Joubert Y."/>
            <person name="Kaplan A."/>
            <person name="Kroger N."/>
            <person name="Kroth P.G."/>
            <person name="La Roche J."/>
            <person name="Lindquist E."/>
            <person name="Lommer M."/>
            <person name="Martin-Jezequel V."/>
            <person name="Lopez P.J."/>
            <person name="Lucas S."/>
            <person name="Mangogna M."/>
            <person name="McGinnis K."/>
            <person name="Medlin L.K."/>
            <person name="Montsant A."/>
            <person name="Oudot-Le Secq M.P."/>
            <person name="Napoli C."/>
            <person name="Obornik M."/>
            <person name="Parker M.S."/>
            <person name="Petit J.L."/>
            <person name="Porcel B.M."/>
            <person name="Poulsen N."/>
            <person name="Robison M."/>
            <person name="Rychlewski L."/>
            <person name="Rynearson T.A."/>
            <person name="Schmutz J."/>
            <person name="Shapiro H."/>
            <person name="Siaut M."/>
            <person name="Stanley M."/>
            <person name="Sussman M.R."/>
            <person name="Taylor A.R."/>
            <person name="Vardi A."/>
            <person name="von Dassow P."/>
            <person name="Vyverman W."/>
            <person name="Willis A."/>
            <person name="Wyrwicz L.S."/>
            <person name="Rokhsar D.S."/>
            <person name="Weissenbach J."/>
            <person name="Armbrust E.V."/>
            <person name="Green B.R."/>
            <person name="Van de Peer Y."/>
            <person name="Grigoriev I.V."/>
        </authorList>
    </citation>
    <scope>NUCLEOTIDE SEQUENCE [LARGE SCALE GENOMIC DNA]</scope>
    <source>
        <strain evidence="2 3">CCMP1335</strain>
    </source>
</reference>
<dbReference type="AlphaFoldDB" id="B8CGP8"/>